<evidence type="ECO:0000313" key="3">
    <source>
        <dbReference type="Proteomes" id="UP001597319"/>
    </source>
</evidence>
<dbReference type="EMBL" id="JBHULE010000019">
    <property type="protein sequence ID" value="MFD2563164.1"/>
    <property type="molecule type" value="Genomic_DNA"/>
</dbReference>
<keyword evidence="3" id="KW-1185">Reference proteome</keyword>
<accession>A0ABW5LGA1</accession>
<protein>
    <submittedName>
        <fullName evidence="2">Type VI secretion system tip protein VgrG</fullName>
    </submittedName>
</protein>
<dbReference type="InterPro" id="IPR006533">
    <property type="entry name" value="T6SS_Vgr_RhsGE"/>
</dbReference>
<organism evidence="2 3">
    <name type="scientific">Aquimarina rubra</name>
    <dbReference type="NCBI Taxonomy" id="1920033"/>
    <lineage>
        <taxon>Bacteria</taxon>
        <taxon>Pseudomonadati</taxon>
        <taxon>Bacteroidota</taxon>
        <taxon>Flavobacteriia</taxon>
        <taxon>Flavobacteriales</taxon>
        <taxon>Flavobacteriaceae</taxon>
        <taxon>Aquimarina</taxon>
    </lineage>
</organism>
<dbReference type="Proteomes" id="UP001597319">
    <property type="component" value="Unassembled WGS sequence"/>
</dbReference>
<dbReference type="SUPFAM" id="SSF69279">
    <property type="entry name" value="Phage tail proteins"/>
    <property type="match status" value="1"/>
</dbReference>
<feature type="domain" description="Gp5/Type VI secretion system Vgr protein OB-fold" evidence="1">
    <location>
        <begin position="370"/>
        <end position="443"/>
    </location>
</feature>
<dbReference type="Pfam" id="PF04717">
    <property type="entry name" value="Phage_base_V"/>
    <property type="match status" value="1"/>
</dbReference>
<comment type="caution">
    <text evidence="2">The sequence shown here is derived from an EMBL/GenBank/DDBJ whole genome shotgun (WGS) entry which is preliminary data.</text>
</comment>
<dbReference type="NCBIfam" id="TIGR01646">
    <property type="entry name" value="vgr_GE"/>
    <property type="match status" value="1"/>
</dbReference>
<dbReference type="InterPro" id="IPR006531">
    <property type="entry name" value="Gp5/Vgr_OB"/>
</dbReference>
<dbReference type="Gene3D" id="2.40.50.230">
    <property type="entry name" value="Gp5 N-terminal domain"/>
    <property type="match status" value="1"/>
</dbReference>
<proteinExistence type="predicted"/>
<gene>
    <name evidence="2" type="primary">vgrG</name>
    <name evidence="2" type="ORF">ACFSR1_10850</name>
</gene>
<evidence type="ECO:0000259" key="1">
    <source>
        <dbReference type="Pfam" id="PF04717"/>
    </source>
</evidence>
<dbReference type="SUPFAM" id="SSF69255">
    <property type="entry name" value="gp5 N-terminal domain-like"/>
    <property type="match status" value="1"/>
</dbReference>
<name>A0ABW5LGA1_9FLAO</name>
<dbReference type="RefSeq" id="WP_378292364.1">
    <property type="nucleotide sequence ID" value="NZ_JBHULE010000019.1"/>
</dbReference>
<reference evidence="3" key="1">
    <citation type="journal article" date="2019" name="Int. J. Syst. Evol. Microbiol.">
        <title>The Global Catalogue of Microorganisms (GCM) 10K type strain sequencing project: providing services to taxonomists for standard genome sequencing and annotation.</title>
        <authorList>
            <consortium name="The Broad Institute Genomics Platform"/>
            <consortium name="The Broad Institute Genome Sequencing Center for Infectious Disease"/>
            <person name="Wu L."/>
            <person name="Ma J."/>
        </authorList>
    </citation>
    <scope>NUCLEOTIDE SEQUENCE [LARGE SCALE GENOMIC DNA]</scope>
    <source>
        <strain evidence="3">KCTC 52274</strain>
    </source>
</reference>
<evidence type="ECO:0000313" key="2">
    <source>
        <dbReference type="EMBL" id="MFD2563164.1"/>
    </source>
</evidence>
<sequence>MSVVTAIIKRGTKEMSGTYELLSIDITHEFNKIPTAELTFIDGDIANKKFQILNDKFFELGNEIEISLKYEENTKEQAKVFSGIVINKTFELLGAEPTLKIELSDVAIKMHSDRKNKIFTNTADHKIFKGLLQQNGLKAGTIDTTSVTHAQMVQYYVTDWDFMVARAEANAQLVRVLDGEVSIFQPKLETPKKDLELGLNDIYDFELQINADQQQHSVEAIAWDINQKKVTGSTNRRDAKLSGKKRDIKKIATSVGKQNTTLMNVVPTTSKELEVWSDAQIVKSRLSLIKGCITVPGRGNIKVGDTIQIKDFSETFSGANIVSAIRQEVTADGWDTHIQIGMDACWFTGSTKVMDTPAAGLLPGVNGLQIGIVQPTEKDPDNLHRIKVSIPAFGAEKTIWARLSTLDAGKNRGTFFIPQVGDEVIVGFLNDDPRHAIVMGSVYSPVNKPNLPLDVHPKSKGIFTQSNYQLFLDEENQCITIATSDKNQITIDEKQQRIAFSDQHGNQVELSKKGIDIISAKDLQIKTEGDLKINASGTVEIKGSEVDII</sequence>
<dbReference type="InterPro" id="IPR037026">
    <property type="entry name" value="Vgr_OB-fold_dom_sf"/>
</dbReference>